<evidence type="ECO:0000256" key="6">
    <source>
        <dbReference type="ARBA" id="ARBA00022723"/>
    </source>
</evidence>
<keyword evidence="6" id="KW-0479">Metal-binding</keyword>
<evidence type="ECO:0000256" key="9">
    <source>
        <dbReference type="ARBA" id="ARBA00023004"/>
    </source>
</evidence>
<evidence type="ECO:0000256" key="11">
    <source>
        <dbReference type="ARBA" id="ARBA00048179"/>
    </source>
</evidence>
<proteinExistence type="inferred from homology"/>
<dbReference type="Proteomes" id="UP000319094">
    <property type="component" value="Unassembled WGS sequence"/>
</dbReference>
<reference evidence="13 14" key="1">
    <citation type="submission" date="2019-06" db="EMBL/GenBank/DDBJ databases">
        <title>Sequencing the genomes of 1000 actinobacteria strains.</title>
        <authorList>
            <person name="Klenk H.-P."/>
        </authorList>
    </citation>
    <scope>NUCLEOTIDE SEQUENCE [LARGE SCALE GENOMIC DNA]</scope>
    <source>
        <strain evidence="13 14">DSM 8803</strain>
    </source>
</reference>
<feature type="domain" description="SsuA/THI5-like" evidence="12">
    <location>
        <begin position="79"/>
        <end position="294"/>
    </location>
</feature>
<comment type="caution">
    <text evidence="13">The sequence shown here is derived from an EMBL/GenBank/DDBJ whole genome shotgun (WGS) entry which is preliminary data.</text>
</comment>
<dbReference type="GO" id="GO:0009228">
    <property type="term" value="P:thiamine biosynthetic process"/>
    <property type="evidence" value="ECO:0007669"/>
    <property type="project" value="UniProtKB-KW"/>
</dbReference>
<evidence type="ECO:0000256" key="8">
    <source>
        <dbReference type="ARBA" id="ARBA00022977"/>
    </source>
</evidence>
<accession>A0A542YAB6</accession>
<dbReference type="GO" id="GO:0046872">
    <property type="term" value="F:metal ion binding"/>
    <property type="evidence" value="ECO:0007669"/>
    <property type="project" value="UniProtKB-KW"/>
</dbReference>
<comment type="similarity">
    <text evidence="3">Belongs to the NMT1/THI5 family.</text>
</comment>
<dbReference type="PANTHER" id="PTHR31528">
    <property type="entry name" value="4-AMINO-5-HYDROXYMETHYL-2-METHYLPYRIMIDINE PHOSPHATE SYNTHASE THI11-RELATED"/>
    <property type="match status" value="1"/>
</dbReference>
<keyword evidence="8" id="KW-0784">Thiamine biosynthesis</keyword>
<comment type="subunit">
    <text evidence="4">Homodimer.</text>
</comment>
<keyword evidence="5" id="KW-0808">Transferase</keyword>
<keyword evidence="7" id="KW-0663">Pyridoxal phosphate</keyword>
<protein>
    <recommendedName>
        <fullName evidence="10">Thiamine pyrimidine synthase</fullName>
    </recommendedName>
</protein>
<dbReference type="RefSeq" id="WP_141888012.1">
    <property type="nucleotide sequence ID" value="NZ_BAAAUY010000018.1"/>
</dbReference>
<dbReference type="PANTHER" id="PTHR31528:SF1">
    <property type="entry name" value="4-AMINO-5-HYDROXYMETHYL-2-METHYLPYRIMIDINE PHOSPHATE SYNTHASE THI11-RELATED"/>
    <property type="match status" value="1"/>
</dbReference>
<comment type="catalytic activity">
    <reaction evidence="11">
        <text>N(6)-(pyridoxal phosphate)-L-lysyl-[4-amino-5-hydroxymethyl-2-methylpyrimidine phosphate synthase] + L-histidyl-[4-amino-5-hydroxymethyl-2-methylpyrimidine phosphate synthase] + 2 Fe(3+) + 4 H2O = L-lysyl-[4-amino-5-hydroxymethyl-2-methylpyrimidine phosphate synthase] + (2S)-2-amino-5-hydroxy-4-oxopentanoyl-[4-amino-5-hydroxymethyl-2-methylpyrimidine phosphate synthase] + 4-amino-2-methyl-5-(phosphooxymethyl)pyrimidine + 3-oxopropanoate + 2 Fe(2+) + 2 H(+)</text>
        <dbReference type="Rhea" id="RHEA:65756"/>
        <dbReference type="Rhea" id="RHEA-COMP:16892"/>
        <dbReference type="Rhea" id="RHEA-COMP:16893"/>
        <dbReference type="Rhea" id="RHEA-COMP:16894"/>
        <dbReference type="Rhea" id="RHEA-COMP:16895"/>
        <dbReference type="ChEBI" id="CHEBI:15377"/>
        <dbReference type="ChEBI" id="CHEBI:15378"/>
        <dbReference type="ChEBI" id="CHEBI:29033"/>
        <dbReference type="ChEBI" id="CHEBI:29034"/>
        <dbReference type="ChEBI" id="CHEBI:29969"/>
        <dbReference type="ChEBI" id="CHEBI:29979"/>
        <dbReference type="ChEBI" id="CHEBI:33190"/>
        <dbReference type="ChEBI" id="CHEBI:58354"/>
        <dbReference type="ChEBI" id="CHEBI:143915"/>
        <dbReference type="ChEBI" id="CHEBI:157692"/>
    </reaction>
    <physiologicalReaction direction="left-to-right" evidence="11">
        <dbReference type="Rhea" id="RHEA:65757"/>
    </physiologicalReaction>
</comment>
<dbReference type="GO" id="GO:0016740">
    <property type="term" value="F:transferase activity"/>
    <property type="evidence" value="ECO:0007669"/>
    <property type="project" value="UniProtKB-KW"/>
</dbReference>
<dbReference type="OrthoDB" id="174578at2"/>
<evidence type="ECO:0000256" key="4">
    <source>
        <dbReference type="ARBA" id="ARBA00011738"/>
    </source>
</evidence>
<evidence type="ECO:0000256" key="5">
    <source>
        <dbReference type="ARBA" id="ARBA00022679"/>
    </source>
</evidence>
<dbReference type="EMBL" id="VFON01000001">
    <property type="protein sequence ID" value="TQL44904.1"/>
    <property type="molecule type" value="Genomic_DNA"/>
</dbReference>
<dbReference type="InterPro" id="IPR015168">
    <property type="entry name" value="SsuA/THI5"/>
</dbReference>
<sequence>MAAHTKTTKTTKLSKAATATTATAARRTGVAAALAGSLLLAGCAASGPGANGGGGTDGGSAAGGTALTPVTLMLNWTPNAHHAGIYYAKDHGLYEEAGLDVEILEPGDGIGADASVAEGRAEFGISQAESLLPARAAGMDLEAVATLLPVNDSVLMGVKRSGFSEKLSSLAGLTYGGYGGALETEIMSALTTCGGGDPKEVEFIEIGNVDYLAGLEQGKFDVTWVFGGWDAQRAKAAADDVVILPMADHQDCIPNWYTPVIVGNATNMAKDPATAEAFLNATSRGYDEVVRDPAAGAKALLEAAPELDEGLVERAVAYYAPRFTAQGKFGEMDETVWQTFTDFLVQAKMLDDASPVEGAWTNEYLPGD</sequence>
<dbReference type="SUPFAM" id="SSF53850">
    <property type="entry name" value="Periplasmic binding protein-like II"/>
    <property type="match status" value="1"/>
</dbReference>
<evidence type="ECO:0000256" key="2">
    <source>
        <dbReference type="ARBA" id="ARBA00004948"/>
    </source>
</evidence>
<evidence type="ECO:0000256" key="1">
    <source>
        <dbReference type="ARBA" id="ARBA00003469"/>
    </source>
</evidence>
<evidence type="ECO:0000313" key="14">
    <source>
        <dbReference type="Proteomes" id="UP000319094"/>
    </source>
</evidence>
<comment type="pathway">
    <text evidence="2">Cofactor biosynthesis; thiamine diphosphate biosynthesis.</text>
</comment>
<keyword evidence="9" id="KW-0408">Iron</keyword>
<dbReference type="InterPro" id="IPR027939">
    <property type="entry name" value="NMT1/THI5"/>
</dbReference>
<dbReference type="Pfam" id="PF09084">
    <property type="entry name" value="NMT1"/>
    <property type="match status" value="1"/>
</dbReference>
<keyword evidence="14" id="KW-1185">Reference proteome</keyword>
<evidence type="ECO:0000256" key="10">
    <source>
        <dbReference type="ARBA" id="ARBA00033171"/>
    </source>
</evidence>
<name>A0A542YAB6_9MICO</name>
<comment type="function">
    <text evidence="1">Responsible for the formation of the pyrimidine heterocycle in the thiamine biosynthesis pathway. Catalyzes the formation of hydroxymethylpyrimidine phosphate (HMP-P) from histidine and pyridoxal phosphate (PLP). The protein uses PLP and the active site histidine to form HMP-P, generating an inactive enzyme. The enzyme can only undergo a single turnover, which suggests it is a suicide enzyme.</text>
</comment>
<dbReference type="Gene3D" id="3.40.190.10">
    <property type="entry name" value="Periplasmic binding protein-like II"/>
    <property type="match status" value="2"/>
</dbReference>
<gene>
    <name evidence="13" type="ORF">FB468_2975</name>
</gene>
<organism evidence="13 14">
    <name type="scientific">Leucobacter komagatae</name>
    <dbReference type="NCBI Taxonomy" id="55969"/>
    <lineage>
        <taxon>Bacteria</taxon>
        <taxon>Bacillati</taxon>
        <taxon>Actinomycetota</taxon>
        <taxon>Actinomycetes</taxon>
        <taxon>Micrococcales</taxon>
        <taxon>Microbacteriaceae</taxon>
        <taxon>Leucobacter</taxon>
    </lineage>
</organism>
<evidence type="ECO:0000313" key="13">
    <source>
        <dbReference type="EMBL" id="TQL44904.1"/>
    </source>
</evidence>
<evidence type="ECO:0000256" key="3">
    <source>
        <dbReference type="ARBA" id="ARBA00009406"/>
    </source>
</evidence>
<evidence type="ECO:0000256" key="7">
    <source>
        <dbReference type="ARBA" id="ARBA00022898"/>
    </source>
</evidence>
<evidence type="ECO:0000259" key="12">
    <source>
        <dbReference type="Pfam" id="PF09084"/>
    </source>
</evidence>
<dbReference type="AlphaFoldDB" id="A0A542YAB6"/>